<proteinExistence type="predicted"/>
<feature type="transmembrane region" description="Helical" evidence="2">
    <location>
        <begin position="54"/>
        <end position="76"/>
    </location>
</feature>
<dbReference type="EMBL" id="JAEPQZ010000006">
    <property type="protein sequence ID" value="KAG2179819.1"/>
    <property type="molecule type" value="Genomic_DNA"/>
</dbReference>
<evidence type="ECO:0000313" key="4">
    <source>
        <dbReference type="EMBL" id="KAG2179819.1"/>
    </source>
</evidence>
<reference evidence="4" key="1">
    <citation type="submission" date="2020-12" db="EMBL/GenBank/DDBJ databases">
        <title>Metabolic potential, ecology and presence of endohyphal bacteria is reflected in genomic diversity of Mucoromycotina.</title>
        <authorList>
            <person name="Muszewska A."/>
            <person name="Okrasinska A."/>
            <person name="Steczkiewicz K."/>
            <person name="Drgas O."/>
            <person name="Orlowska M."/>
            <person name="Perlinska-Lenart U."/>
            <person name="Aleksandrzak-Piekarczyk T."/>
            <person name="Szatraj K."/>
            <person name="Zielenkiewicz U."/>
            <person name="Pilsyk S."/>
            <person name="Malc E."/>
            <person name="Mieczkowski P."/>
            <person name="Kruszewska J.S."/>
            <person name="Biernat P."/>
            <person name="Pawlowska J."/>
        </authorList>
    </citation>
    <scope>NUCLEOTIDE SEQUENCE</scope>
    <source>
        <strain evidence="4">WA0000067209</strain>
    </source>
</reference>
<keyword evidence="5" id="KW-1185">Reference proteome</keyword>
<keyword evidence="2" id="KW-0472">Membrane</keyword>
<keyword evidence="2" id="KW-1133">Transmembrane helix</keyword>
<evidence type="ECO:0000256" key="2">
    <source>
        <dbReference type="SAM" id="Phobius"/>
    </source>
</evidence>
<feature type="chain" id="PRO_5034803956" evidence="3">
    <location>
        <begin position="31"/>
        <end position="232"/>
    </location>
</feature>
<organism evidence="4 5">
    <name type="scientific">Mortierella isabellina</name>
    <name type="common">Filamentous fungus</name>
    <name type="synonym">Umbelopsis isabellina</name>
    <dbReference type="NCBI Taxonomy" id="91625"/>
    <lineage>
        <taxon>Eukaryota</taxon>
        <taxon>Fungi</taxon>
        <taxon>Fungi incertae sedis</taxon>
        <taxon>Mucoromycota</taxon>
        <taxon>Mucoromycotina</taxon>
        <taxon>Umbelopsidomycetes</taxon>
        <taxon>Umbelopsidales</taxon>
        <taxon>Umbelopsidaceae</taxon>
        <taxon>Umbelopsis</taxon>
    </lineage>
</organism>
<gene>
    <name evidence="4" type="ORF">INT43_003602</name>
</gene>
<evidence type="ECO:0000313" key="5">
    <source>
        <dbReference type="Proteomes" id="UP000654370"/>
    </source>
</evidence>
<protein>
    <submittedName>
        <fullName evidence="4">Uncharacterized protein</fullName>
    </submittedName>
</protein>
<feature type="compositionally biased region" description="Polar residues" evidence="1">
    <location>
        <begin position="186"/>
        <end position="203"/>
    </location>
</feature>
<comment type="caution">
    <text evidence="4">The sequence shown here is derived from an EMBL/GenBank/DDBJ whole genome shotgun (WGS) entry which is preliminary data.</text>
</comment>
<feature type="signal peptide" evidence="3">
    <location>
        <begin position="1"/>
        <end position="30"/>
    </location>
</feature>
<sequence length="232" mass="25648">MAKCCCCLPLRLGALLIAIWFVVNGTTASAALIVQEEDILDVHVYLIDMGTRLLAWIMTLACFAMSVINAGLIFWYKDQYLGKCNNEDYLSKYFNVQGDTEEQVLQACQKYFQNVAIASIITTVILGIMNIAFAVKLTQWLVQTRRDRNEANRVREERDQREREEAAMASSGKPPRKSGFFDRFRGTQNGTQNTAQVGPSMSETGGPKADINGANYSSGNAGDYSTGNASNV</sequence>
<feature type="compositionally biased region" description="Basic and acidic residues" evidence="1">
    <location>
        <begin position="147"/>
        <end position="166"/>
    </location>
</feature>
<feature type="region of interest" description="Disordered" evidence="1">
    <location>
        <begin position="147"/>
        <end position="232"/>
    </location>
</feature>
<dbReference type="OrthoDB" id="10378301at2759"/>
<dbReference type="AlphaFoldDB" id="A0A8H7PSP2"/>
<feature type="compositionally biased region" description="Polar residues" evidence="1">
    <location>
        <begin position="214"/>
        <end position="232"/>
    </location>
</feature>
<keyword evidence="3" id="KW-0732">Signal</keyword>
<accession>A0A8H7PSP2</accession>
<name>A0A8H7PSP2_MORIS</name>
<evidence type="ECO:0000256" key="1">
    <source>
        <dbReference type="SAM" id="MobiDB-lite"/>
    </source>
</evidence>
<keyword evidence="2" id="KW-0812">Transmembrane</keyword>
<evidence type="ECO:0000256" key="3">
    <source>
        <dbReference type="SAM" id="SignalP"/>
    </source>
</evidence>
<dbReference type="Proteomes" id="UP000654370">
    <property type="component" value="Unassembled WGS sequence"/>
</dbReference>
<feature type="transmembrane region" description="Helical" evidence="2">
    <location>
        <begin position="115"/>
        <end position="135"/>
    </location>
</feature>